<dbReference type="Proteomes" id="UP000316562">
    <property type="component" value="Unassembled WGS sequence"/>
</dbReference>
<protein>
    <submittedName>
        <fullName evidence="1">Uncharacterized protein</fullName>
    </submittedName>
</protein>
<organism evidence="1 2">
    <name type="scientific">Acididesulfobacter guangdongensis</name>
    <dbReference type="NCBI Taxonomy" id="2597225"/>
    <lineage>
        <taxon>Bacteria</taxon>
        <taxon>Deltaproteobacteria</taxon>
        <taxon>Candidatus Acidulodesulfobacterales</taxon>
        <taxon>Candidatus Acididesulfobacter</taxon>
    </lineage>
</organism>
<gene>
    <name evidence="1" type="ORF">EVJ46_03605</name>
</gene>
<evidence type="ECO:0000313" key="2">
    <source>
        <dbReference type="Proteomes" id="UP000316562"/>
    </source>
</evidence>
<comment type="caution">
    <text evidence="1">The sequence shown here is derived from an EMBL/GenBank/DDBJ whole genome shotgun (WGS) entry which is preliminary data.</text>
</comment>
<dbReference type="EMBL" id="SGBC01000001">
    <property type="protein sequence ID" value="RZD17326.1"/>
    <property type="molecule type" value="Genomic_DNA"/>
</dbReference>
<sequence length="433" mass="47322">MLLKKIIKIIKKNFNFSGKNRIKFSFVVLLSLFITVAAPIGVAEASGTITGITPSNNYNQSSGSAGNVTGLQPPVNGGNPGGMFNAKSYYPAGSAGSSSPFKWWGVNLDLSPFVSQNYSNPISQIDNISDTITGINNKSVTVPLNYSLNNSNFNGNGLALRYHSFNHIISVGDFLPPPISWILFFIPSIKDKYYYSSSNFNLSYVDSSNLTMNTTDATITGKMQEVFLRYYWSPLGVDYPVSLDNHKITLVPYANLGIGGFTDFFYAHDFTSTNPNDLLYVALTNPQAANDQYAQGLYGLGMRYGAGVQVFAKHLSGQVSFHILPYNFKRGFAAPGFIAANQGASLPSPSMTEDIFDAGVHYNFISNWYVGLNYEYDSFHVGSIGQTPISLSNVNVTQQSGDTSVNSNVTADNFYNGGTMKNNYLYLTIGYNF</sequence>
<accession>A0A519BJ93</accession>
<proteinExistence type="predicted"/>
<name>A0A519BJ93_ACIG2</name>
<evidence type="ECO:0000313" key="1">
    <source>
        <dbReference type="EMBL" id="RZD17326.1"/>
    </source>
</evidence>
<dbReference type="AlphaFoldDB" id="A0A519BJ93"/>
<reference evidence="1 2" key="1">
    <citation type="journal article" date="2019" name="ISME J.">
        <title>Insights into ecological role of a new deltaproteobacterial order Candidatus Acidulodesulfobacterales by metagenomics and metatranscriptomics.</title>
        <authorList>
            <person name="Tan S."/>
            <person name="Liu J."/>
            <person name="Fang Y."/>
            <person name="Hedlund B.P."/>
            <person name="Lian Z.H."/>
            <person name="Huang L.Y."/>
            <person name="Li J.T."/>
            <person name="Huang L.N."/>
            <person name="Li W.J."/>
            <person name="Jiang H.C."/>
            <person name="Dong H.L."/>
            <person name="Shu W.S."/>
        </authorList>
    </citation>
    <scope>NUCLEOTIDE SEQUENCE [LARGE SCALE GENOMIC DNA]</scope>
    <source>
        <strain evidence="1">AP2</strain>
    </source>
</reference>